<accession>A0A212LMF7</accession>
<name>A0A212LMF7_9FIRM</name>
<proteinExistence type="predicted"/>
<dbReference type="EMBL" id="FMJE01000002">
    <property type="protein sequence ID" value="SCM78713.1"/>
    <property type="molecule type" value="Genomic_DNA"/>
</dbReference>
<dbReference type="RefSeq" id="WP_288183218.1">
    <property type="nucleotide sequence ID" value="NZ_LT608335.1"/>
</dbReference>
<dbReference type="AlphaFoldDB" id="A0A212LMF7"/>
<evidence type="ECO:0000313" key="1">
    <source>
        <dbReference type="EMBL" id="SCM78713.1"/>
    </source>
</evidence>
<protein>
    <submittedName>
        <fullName evidence="1">Phd_YefM</fullName>
    </submittedName>
</protein>
<sequence length="46" mass="5188">MHQIPICDLLMLDVYEKLIAAEEQLAAGKVLDGDISLKSIREKYNV</sequence>
<gene>
    <name evidence="1" type="ORF">KL86SPO_20202</name>
</gene>
<organism evidence="1">
    <name type="scientific">uncultured Sporomusa sp</name>
    <dbReference type="NCBI Taxonomy" id="307249"/>
    <lineage>
        <taxon>Bacteria</taxon>
        <taxon>Bacillati</taxon>
        <taxon>Bacillota</taxon>
        <taxon>Negativicutes</taxon>
        <taxon>Selenomonadales</taxon>
        <taxon>Sporomusaceae</taxon>
        <taxon>Sporomusa</taxon>
        <taxon>environmental samples</taxon>
    </lineage>
</organism>
<reference evidence="1" key="1">
    <citation type="submission" date="2016-08" db="EMBL/GenBank/DDBJ databases">
        <authorList>
            <person name="Seilhamer J.J."/>
        </authorList>
    </citation>
    <scope>NUCLEOTIDE SEQUENCE</scope>
    <source>
        <strain evidence="1">86</strain>
    </source>
</reference>